<reference evidence="1" key="1">
    <citation type="submission" date="2020-02" db="EMBL/GenBank/DDBJ databases">
        <authorList>
            <person name="Meier V. D."/>
        </authorList>
    </citation>
    <scope>NUCLEOTIDE SEQUENCE</scope>
    <source>
        <strain evidence="1">AVDCRST_MAG28</strain>
    </source>
</reference>
<dbReference type="AlphaFoldDB" id="A0A6J4QYI9"/>
<dbReference type="EMBL" id="CADCVE010000054">
    <property type="protein sequence ID" value="CAA9456029.1"/>
    <property type="molecule type" value="Genomic_DNA"/>
</dbReference>
<protein>
    <submittedName>
        <fullName evidence="1">Uncharacterized protein</fullName>
    </submittedName>
</protein>
<accession>A0A6J4QYI9</accession>
<feature type="non-terminal residue" evidence="1">
    <location>
        <position position="135"/>
    </location>
</feature>
<feature type="non-terminal residue" evidence="1">
    <location>
        <position position="1"/>
    </location>
</feature>
<proteinExistence type="predicted"/>
<evidence type="ECO:0000313" key="1">
    <source>
        <dbReference type="EMBL" id="CAA9456029.1"/>
    </source>
</evidence>
<sequence>DYTRADPYRVYLYFAHFLVRRAEQTKLQRDLYYGSRRGVPEWRVRRMGICLHRRAHLLCVQRTTIVWFHRRWMAFAYWLGCPAPPLWESHRSIRRGFVIRMCRYRSRNSPVVFRRRTICVWLVSQKQTTSIKHRL</sequence>
<name>A0A6J4QYI9_9ACTN</name>
<gene>
    <name evidence="1" type="ORF">AVDCRST_MAG28-2522</name>
</gene>
<organism evidence="1">
    <name type="scientific">uncultured Rubrobacteraceae bacterium</name>
    <dbReference type="NCBI Taxonomy" id="349277"/>
    <lineage>
        <taxon>Bacteria</taxon>
        <taxon>Bacillati</taxon>
        <taxon>Actinomycetota</taxon>
        <taxon>Rubrobacteria</taxon>
        <taxon>Rubrobacterales</taxon>
        <taxon>Rubrobacteraceae</taxon>
        <taxon>environmental samples</taxon>
    </lineage>
</organism>